<dbReference type="InterPro" id="IPR001650">
    <property type="entry name" value="Helicase_C-like"/>
</dbReference>
<evidence type="ECO:0000256" key="22">
    <source>
        <dbReference type="ARBA" id="ARBA00082011"/>
    </source>
</evidence>
<dbReference type="InterPro" id="IPR049730">
    <property type="entry name" value="SNF2/RAD54-like_C"/>
</dbReference>
<evidence type="ECO:0000313" key="26">
    <source>
        <dbReference type="EMBL" id="CCC71819.1"/>
    </source>
</evidence>
<dbReference type="CDD" id="cd18004">
    <property type="entry name" value="DEXHc_RAD54"/>
    <property type="match status" value="1"/>
</dbReference>
<dbReference type="GeneID" id="96905506"/>
<feature type="domain" description="Helicase ATP-binding" evidence="24">
    <location>
        <begin position="295"/>
        <end position="483"/>
    </location>
</feature>
<dbReference type="KEGG" id="ncs:NCAS_0I01510"/>
<evidence type="ECO:0000256" key="13">
    <source>
        <dbReference type="ARBA" id="ARBA00023204"/>
    </source>
</evidence>
<protein>
    <recommendedName>
        <fullName evidence="19">DNA repair and recombination protein RDH54</fullName>
        <ecNumber evidence="3">3.6.4.12</ecNumber>
    </recommendedName>
    <alternativeName>
        <fullName evidence="22">RAD homolog 54</fullName>
    </alternativeName>
    <alternativeName>
        <fullName evidence="21">Recombination factor TID1</fullName>
    </alternativeName>
    <alternativeName>
        <fullName evidence="20">Two hybrid interaction with DMC1 protein 1</fullName>
    </alternativeName>
</protein>
<dbReference type="GO" id="GO:0030491">
    <property type="term" value="P:heteroduplex formation"/>
    <property type="evidence" value="ECO:0007669"/>
    <property type="project" value="EnsemblFungi"/>
</dbReference>
<reference evidence="26 27" key="1">
    <citation type="journal article" date="2011" name="Proc. Natl. Acad. Sci. U.S.A.">
        <title>Evolutionary erosion of yeast sex chromosomes by mating-type switching accidents.</title>
        <authorList>
            <person name="Gordon J.L."/>
            <person name="Armisen D."/>
            <person name="Proux-Wera E."/>
            <person name="Oheigeartaigh S.S."/>
            <person name="Byrne K.P."/>
            <person name="Wolfe K.H."/>
        </authorList>
    </citation>
    <scope>NUCLEOTIDE SEQUENCE [LARGE SCALE GENOMIC DNA]</scope>
    <source>
        <strain evidence="27">ATCC 76901 / BCRC 22586 / CBS 4309 / NBRC 1992 / NRRL Y-12630</strain>
    </source>
</reference>
<keyword evidence="27" id="KW-1185">Reference proteome</keyword>
<keyword evidence="12" id="KW-0233">DNA recombination</keyword>
<comment type="function">
    <text evidence="17">Involved in the recombinational repair of double-strand breaks (DSB) in DNA during mitosis and meiosis. Has DNA dependent ATPase activity. Promotes D-loop (displacement loop) formation with RAD51 recombinase. Modifies the topology of double-stranded DNA during the D-loop reaction to facilitate the invasion of the homologous duplex molecule by the initiating single-stranded DNA substrate. Required for adaptation from G2/M checkpoint arrest induced by a double strand break, by participating in monitoring the extent of single-stranded DNA produced by resection of DNA ends. This role is distinct from its roles in recombination. Promotes colocalization of RAD51 and DMC1 during meiotic recombination. Involved in crossover interference.</text>
</comment>
<dbReference type="eggNOG" id="KOG0390">
    <property type="taxonomic scope" value="Eukaryota"/>
</dbReference>
<dbReference type="RefSeq" id="XP_003678161.1">
    <property type="nucleotide sequence ID" value="XM_003678113.1"/>
</dbReference>
<dbReference type="Pfam" id="PF00176">
    <property type="entry name" value="SNF2-rel_dom"/>
    <property type="match status" value="1"/>
</dbReference>
<keyword evidence="5" id="KW-0547">Nucleotide-binding</keyword>
<evidence type="ECO:0000256" key="6">
    <source>
        <dbReference type="ARBA" id="ARBA00022763"/>
    </source>
</evidence>
<dbReference type="InterPro" id="IPR014001">
    <property type="entry name" value="Helicase_ATP-bd"/>
</dbReference>
<evidence type="ECO:0000256" key="21">
    <source>
        <dbReference type="ARBA" id="ARBA00077864"/>
    </source>
</evidence>
<dbReference type="PROSITE" id="PS51194">
    <property type="entry name" value="HELICASE_CTER"/>
    <property type="match status" value="1"/>
</dbReference>
<dbReference type="GO" id="GO:0005524">
    <property type="term" value="F:ATP binding"/>
    <property type="evidence" value="ECO:0007669"/>
    <property type="project" value="InterPro"/>
</dbReference>
<keyword evidence="6" id="KW-0227">DNA damage</keyword>
<dbReference type="InterPro" id="IPR038718">
    <property type="entry name" value="SNF2-like_sf"/>
</dbReference>
<dbReference type="PANTHER" id="PTHR45629">
    <property type="entry name" value="SNF2/RAD54 FAMILY MEMBER"/>
    <property type="match status" value="1"/>
</dbReference>
<comment type="subunit">
    <text evidence="18">Interacts with RAD51 and DMC1.</text>
</comment>
<dbReference type="EC" id="3.6.4.12" evidence="3"/>
<comment type="catalytic activity">
    <reaction evidence="16">
        <text>ATP + H2O = ADP + phosphate + H(+)</text>
        <dbReference type="Rhea" id="RHEA:13065"/>
        <dbReference type="ChEBI" id="CHEBI:15377"/>
        <dbReference type="ChEBI" id="CHEBI:15378"/>
        <dbReference type="ChEBI" id="CHEBI:30616"/>
        <dbReference type="ChEBI" id="CHEBI:43474"/>
        <dbReference type="ChEBI" id="CHEBI:456216"/>
        <dbReference type="EC" id="3.6.4.12"/>
    </reaction>
</comment>
<dbReference type="InParanoid" id="G0VJY5"/>
<dbReference type="Proteomes" id="UP000001640">
    <property type="component" value="Chromosome 9"/>
</dbReference>
<sequence>MSLPKYQNKPFKPPRRLISAQANSNSPLNSTKRLPSDNFANETTSKRIKVPPSKEPVTTSNTGGDNGTKCFTIMYRKPSMKKHKTWDNDGYAQLRTSNNLILFNDAGTKIGNRHLTNDSELCDFIFKAGSWEVQVDYELSDPKELQRVRSLLCKNNQATVTPPSSARTNGNAITKSVTQNKIPVSQLFNSQTVTKFKTIMKKSDAHTPLSSSKQNEITSKKKKYQPVFDVSKIENPIIMNKWRDADVDVIVDPLLGKLLRPHQREGVKFMYDCVMGLATNHQETDEDNTGKSLILEKDSDIGGCLLADEMGLGKTLMTITLIWTLLKQSPSLKNIACSQSGVPLHGLCRKILVVCPVTLIGNWKREFAKWLNLNRIGILTLSSRNTPEMDKTAVKNFLRVQRTFQVLVIGYEKLLSVSEELHGSRDLIDLLICDEGHRLKNGSSKVLNVLKNLEIKRKILLSGTPIQNDLNEFYTIIDFLNPGILGSYPYFKKRFIAPITRGRDTENRHNEDIIELGEGRSKEMIDITRKFTLRRTNAILSKYLPPKTDIILFCKPTQSQLLAFNDILSRSRIDFANLSFNSSLGLITLFKKICNSPTLIGDDSYYQSKIRPDGVIQERYDRSLNSGKLKILMTLLEKIKGNTNNEKVVIVSNYTQTLDIIQNLMNSAQMVSCRLDGSTPAKQRDSIVNTFNRNPSIFAFLLSAKSGGVGLNLIGASRLILFDNDWNPSIDLQAMSRIHRDGQKKHCYIYRLITTGCIDEKILQRQLMKHSLSKKFLDSSYTTGKTGSNDDLFTKEDLKDLFTIMETTKSNTHDLICDCEGTGKSVSLNEIAHPKKKNLEKRRNSWTNALQLSQVMEDDEMKNMQQKTNLMKECFVGYKHIDPLKTNELADNVTSNTLKTMKEWITFAFINDEKVDSTKEDIIILD</sequence>
<evidence type="ECO:0000256" key="17">
    <source>
        <dbReference type="ARBA" id="ARBA00060154"/>
    </source>
</evidence>
<dbReference type="FunCoup" id="G0VJY5">
    <property type="interactions" value="70"/>
</dbReference>
<dbReference type="Gene3D" id="3.40.50.300">
    <property type="entry name" value="P-loop containing nucleotide triphosphate hydrolases"/>
    <property type="match status" value="1"/>
</dbReference>
<keyword evidence="13" id="KW-0234">DNA repair</keyword>
<keyword evidence="11" id="KW-0238">DNA-binding</keyword>
<evidence type="ECO:0000259" key="25">
    <source>
        <dbReference type="PROSITE" id="PS51194"/>
    </source>
</evidence>
<proteinExistence type="inferred from homology"/>
<evidence type="ECO:0000256" key="15">
    <source>
        <dbReference type="ARBA" id="ARBA00023254"/>
    </source>
</evidence>
<dbReference type="GO" id="GO:0032392">
    <property type="term" value="P:DNA geometric change"/>
    <property type="evidence" value="ECO:0007669"/>
    <property type="project" value="EnsemblFungi"/>
</dbReference>
<dbReference type="OMA" id="FTIMYRK"/>
<evidence type="ECO:0000256" key="8">
    <source>
        <dbReference type="ARBA" id="ARBA00022806"/>
    </source>
</evidence>
<evidence type="ECO:0000256" key="7">
    <source>
        <dbReference type="ARBA" id="ARBA00022801"/>
    </source>
</evidence>
<feature type="domain" description="Helicase C-terminal" evidence="25">
    <location>
        <begin position="631"/>
        <end position="788"/>
    </location>
</feature>
<dbReference type="OrthoDB" id="413460at2759"/>
<dbReference type="GO" id="GO:0016787">
    <property type="term" value="F:hydrolase activity"/>
    <property type="evidence" value="ECO:0007669"/>
    <property type="project" value="UniProtKB-KW"/>
</dbReference>
<dbReference type="GO" id="GO:0015616">
    <property type="term" value="F:DNA translocase activity"/>
    <property type="evidence" value="ECO:0007669"/>
    <property type="project" value="EnsemblFungi"/>
</dbReference>
<dbReference type="CDD" id="cd18793">
    <property type="entry name" value="SF2_C_SNF"/>
    <property type="match status" value="1"/>
</dbReference>
<dbReference type="STRING" id="1064592.G0VJY5"/>
<organism evidence="26 27">
    <name type="scientific">Naumovozyma castellii</name>
    <name type="common">Yeast</name>
    <name type="synonym">Saccharomyces castellii</name>
    <dbReference type="NCBI Taxonomy" id="27288"/>
    <lineage>
        <taxon>Eukaryota</taxon>
        <taxon>Fungi</taxon>
        <taxon>Dikarya</taxon>
        <taxon>Ascomycota</taxon>
        <taxon>Saccharomycotina</taxon>
        <taxon>Saccharomycetes</taxon>
        <taxon>Saccharomycetales</taxon>
        <taxon>Saccharomycetaceae</taxon>
        <taxon>Naumovozyma</taxon>
    </lineage>
</organism>
<evidence type="ECO:0000256" key="12">
    <source>
        <dbReference type="ARBA" id="ARBA00023172"/>
    </source>
</evidence>
<evidence type="ECO:0000256" key="16">
    <source>
        <dbReference type="ARBA" id="ARBA00047995"/>
    </source>
</evidence>
<dbReference type="InterPro" id="IPR000330">
    <property type="entry name" value="SNF2_N"/>
</dbReference>
<evidence type="ECO:0000256" key="14">
    <source>
        <dbReference type="ARBA" id="ARBA00023242"/>
    </source>
</evidence>
<dbReference type="HOGENOM" id="CLU_000315_10_1_1"/>
<evidence type="ECO:0000259" key="24">
    <source>
        <dbReference type="PROSITE" id="PS51192"/>
    </source>
</evidence>
<accession>G0VJY5</accession>
<dbReference type="EMBL" id="HE576760">
    <property type="protein sequence ID" value="CCC71819.1"/>
    <property type="molecule type" value="Genomic_DNA"/>
</dbReference>
<gene>
    <name evidence="26" type="primary">NCAS0I01510</name>
    <name evidence="26" type="ordered locus">NCAS_0I01510</name>
</gene>
<dbReference type="GO" id="GO:0003678">
    <property type="term" value="F:DNA helicase activity"/>
    <property type="evidence" value="ECO:0007669"/>
    <property type="project" value="UniProtKB-EC"/>
</dbReference>
<keyword evidence="9" id="KW-0067">ATP-binding</keyword>
<evidence type="ECO:0000313" key="27">
    <source>
        <dbReference type="Proteomes" id="UP000001640"/>
    </source>
</evidence>
<dbReference type="GO" id="GO:0000724">
    <property type="term" value="P:double-strand break repair via homologous recombination"/>
    <property type="evidence" value="ECO:0007669"/>
    <property type="project" value="TreeGrafter"/>
</dbReference>
<dbReference type="InterPro" id="IPR050496">
    <property type="entry name" value="SNF2_RAD54_helicase_repair"/>
</dbReference>
<comment type="similarity">
    <text evidence="2">Belongs to the SNF2/RAD54 helicase family.</text>
</comment>
<dbReference type="SUPFAM" id="SSF52540">
    <property type="entry name" value="P-loop containing nucleoside triphosphate hydrolases"/>
    <property type="match status" value="2"/>
</dbReference>
<evidence type="ECO:0000256" key="11">
    <source>
        <dbReference type="ARBA" id="ARBA00023125"/>
    </source>
</evidence>
<evidence type="ECO:0000256" key="3">
    <source>
        <dbReference type="ARBA" id="ARBA00012551"/>
    </source>
</evidence>
<dbReference type="GO" id="GO:0003690">
    <property type="term" value="F:double-stranded DNA binding"/>
    <property type="evidence" value="ECO:0007669"/>
    <property type="project" value="EnsemblFungi"/>
</dbReference>
<keyword evidence="15" id="KW-0469">Meiosis</keyword>
<feature type="compositionally biased region" description="Polar residues" evidence="23">
    <location>
        <begin position="20"/>
        <end position="43"/>
    </location>
</feature>
<dbReference type="PROSITE" id="PS51192">
    <property type="entry name" value="HELICASE_ATP_BIND_1"/>
    <property type="match status" value="1"/>
</dbReference>
<dbReference type="Gene3D" id="1.20.120.850">
    <property type="entry name" value="SWI2/SNF2 ATPases, N-terminal domain"/>
    <property type="match status" value="1"/>
</dbReference>
<dbReference type="AlphaFoldDB" id="G0VJY5"/>
<feature type="region of interest" description="Disordered" evidence="23">
    <location>
        <begin position="1"/>
        <end position="65"/>
    </location>
</feature>
<dbReference type="FunFam" id="3.40.50.10810:FF:000058">
    <property type="entry name" value="RDH54p DNA-dependent ATPase"/>
    <property type="match status" value="1"/>
</dbReference>
<evidence type="ECO:0000256" key="20">
    <source>
        <dbReference type="ARBA" id="ARBA00076096"/>
    </source>
</evidence>
<dbReference type="SMART" id="SM00487">
    <property type="entry name" value="DEXDc"/>
    <property type="match status" value="1"/>
</dbReference>
<reference key="2">
    <citation type="submission" date="2011-08" db="EMBL/GenBank/DDBJ databases">
        <title>Genome sequence of Naumovozyma castellii.</title>
        <authorList>
            <person name="Gordon J.L."/>
            <person name="Armisen D."/>
            <person name="Proux-Wera E."/>
            <person name="OhEigeartaigh S.S."/>
            <person name="Byrne K.P."/>
            <person name="Wolfe K.H."/>
        </authorList>
    </citation>
    <scope>NUCLEOTIDE SEQUENCE</scope>
    <source>
        <strain>Type strain:CBS 4309</strain>
    </source>
</reference>
<keyword evidence="14" id="KW-0539">Nucleus</keyword>
<evidence type="ECO:0000256" key="9">
    <source>
        <dbReference type="ARBA" id="ARBA00022840"/>
    </source>
</evidence>
<evidence type="ECO:0000256" key="2">
    <source>
        <dbReference type="ARBA" id="ARBA00007025"/>
    </source>
</evidence>
<dbReference type="GO" id="GO:0005634">
    <property type="term" value="C:nucleus"/>
    <property type="evidence" value="ECO:0007669"/>
    <property type="project" value="UniProtKB-SubCell"/>
</dbReference>
<name>G0VJY5_NAUCA</name>
<evidence type="ECO:0000256" key="1">
    <source>
        <dbReference type="ARBA" id="ARBA00004123"/>
    </source>
</evidence>
<keyword evidence="4" id="KW-1017">Isopeptide bond</keyword>
<dbReference type="InterPro" id="IPR027417">
    <property type="entry name" value="P-loop_NTPase"/>
</dbReference>
<keyword evidence="8" id="KW-0347">Helicase</keyword>
<dbReference type="GO" id="GO:0045144">
    <property type="term" value="P:meiotic sister chromatid segregation"/>
    <property type="evidence" value="ECO:0007669"/>
    <property type="project" value="EnsemblFungi"/>
</dbReference>
<evidence type="ECO:0000256" key="18">
    <source>
        <dbReference type="ARBA" id="ARBA00065350"/>
    </source>
</evidence>
<evidence type="ECO:0000256" key="19">
    <source>
        <dbReference type="ARBA" id="ARBA00072543"/>
    </source>
</evidence>
<evidence type="ECO:0000256" key="4">
    <source>
        <dbReference type="ARBA" id="ARBA00022499"/>
    </source>
</evidence>
<dbReference type="PANTHER" id="PTHR45629:SF7">
    <property type="entry name" value="DNA EXCISION REPAIR PROTEIN ERCC-6-RELATED"/>
    <property type="match status" value="1"/>
</dbReference>
<keyword evidence="10" id="KW-0832">Ubl conjugation</keyword>
<evidence type="ECO:0000256" key="10">
    <source>
        <dbReference type="ARBA" id="ARBA00022843"/>
    </source>
</evidence>
<dbReference type="Pfam" id="PF00271">
    <property type="entry name" value="Helicase_C"/>
    <property type="match status" value="1"/>
</dbReference>
<dbReference type="Gene3D" id="3.40.50.10810">
    <property type="entry name" value="Tandem AAA-ATPase domain"/>
    <property type="match status" value="1"/>
</dbReference>
<dbReference type="SMART" id="SM00490">
    <property type="entry name" value="HELICc"/>
    <property type="match status" value="1"/>
</dbReference>
<evidence type="ECO:0000256" key="5">
    <source>
        <dbReference type="ARBA" id="ARBA00022741"/>
    </source>
</evidence>
<evidence type="ECO:0000256" key="23">
    <source>
        <dbReference type="SAM" id="MobiDB-lite"/>
    </source>
</evidence>
<keyword evidence="7" id="KW-0378">Hydrolase</keyword>
<dbReference type="GO" id="GO:0007131">
    <property type="term" value="P:reciprocal meiotic recombination"/>
    <property type="evidence" value="ECO:0007669"/>
    <property type="project" value="EnsemblFungi"/>
</dbReference>
<comment type="subcellular location">
    <subcellularLocation>
        <location evidence="1">Nucleus</location>
    </subcellularLocation>
</comment>